<dbReference type="EMBL" id="JAVRJZ010000004">
    <property type="protein sequence ID" value="KAK2723599.1"/>
    <property type="molecule type" value="Genomic_DNA"/>
</dbReference>
<dbReference type="PANTHER" id="PTHR13664:SF0">
    <property type="entry name" value="BECLIN 1-ASSOCIATED AUTOPHAGY-RELATED KEY REGULATOR"/>
    <property type="match status" value="1"/>
</dbReference>
<dbReference type="GO" id="GO:0035032">
    <property type="term" value="C:phosphatidylinositol 3-kinase complex, class III"/>
    <property type="evidence" value="ECO:0007669"/>
    <property type="project" value="TreeGrafter"/>
</dbReference>
<dbReference type="PANTHER" id="PTHR13664">
    <property type="entry name" value="BECLIN 1-ASSOCIATED AUTOPHAGY-RELATED KEY REGULATOR"/>
    <property type="match status" value="1"/>
</dbReference>
<evidence type="ECO:0000256" key="1">
    <source>
        <dbReference type="SAM" id="Coils"/>
    </source>
</evidence>
<feature type="coiled-coil region" evidence="1">
    <location>
        <begin position="114"/>
        <end position="145"/>
    </location>
</feature>
<sequence>MIRMKDNHEKPPTNWKIESSHDDLNFGKVQCWLCTNMRAGFICQWCLRKGDFVYQGSKPTVFFAEKVNSHLAPCRTDMKGFRYIDKKMHLIKVDAAKIDILTGIADKLEVPNRSLKLMEEIDLKRQKLVQLNQNAEKKISGLNQMTKDLQSCQQCCVLQKKRNRKISEFVEGNKRTVSDYKKRIRIKQTELAKFREEWKKLVFKNLKELQDILPTKEFEQISMEEEDNSPITAALVEASNTSYHYGKWIETPVISQQRKVVQIVQSRIPLSVTDSLFQILDSEVTVASLSSSMDPFELTNCILPGLAYSAQLTNLYSYFLNIKLPKRVSYRNFVSEDHPQKLKRYLCRLTFNLLYLAQHRQLPMTLIDIPYNPVKILHLLMEDHINNRENASNVICDMAIDYTIEDDDSFDEENEEAQGHNDWEPVTAALPSIGPYVLPGQSSIHVAASFVTSAAAGVASLWRGFAGK</sequence>
<dbReference type="GO" id="GO:0097632">
    <property type="term" value="C:extrinsic component of phagophore assembly site membrane"/>
    <property type="evidence" value="ECO:0007669"/>
    <property type="project" value="TreeGrafter"/>
</dbReference>
<gene>
    <name evidence="2" type="ORF">QYM36_002066</name>
</gene>
<dbReference type="GO" id="GO:0005776">
    <property type="term" value="C:autophagosome"/>
    <property type="evidence" value="ECO:0007669"/>
    <property type="project" value="TreeGrafter"/>
</dbReference>
<dbReference type="GO" id="GO:0009267">
    <property type="term" value="P:cellular response to starvation"/>
    <property type="evidence" value="ECO:0007669"/>
    <property type="project" value="TreeGrafter"/>
</dbReference>
<dbReference type="GO" id="GO:0000423">
    <property type="term" value="P:mitophagy"/>
    <property type="evidence" value="ECO:0007669"/>
    <property type="project" value="TreeGrafter"/>
</dbReference>
<evidence type="ECO:0000313" key="3">
    <source>
        <dbReference type="Proteomes" id="UP001187531"/>
    </source>
</evidence>
<protein>
    <recommendedName>
        <fullName evidence="4">Beclin 1-associated autophagy-related key regulator</fullName>
    </recommendedName>
</protein>
<dbReference type="Proteomes" id="UP001187531">
    <property type="component" value="Unassembled WGS sequence"/>
</dbReference>
<reference evidence="2" key="1">
    <citation type="submission" date="2023-07" db="EMBL/GenBank/DDBJ databases">
        <title>Chromosome-level genome assembly of Artemia franciscana.</title>
        <authorList>
            <person name="Jo E."/>
        </authorList>
    </citation>
    <scope>NUCLEOTIDE SEQUENCE</scope>
    <source>
        <tissue evidence="2">Whole body</tissue>
    </source>
</reference>
<dbReference type="GO" id="GO:0097629">
    <property type="term" value="C:extrinsic component of omegasome membrane"/>
    <property type="evidence" value="ECO:0007669"/>
    <property type="project" value="TreeGrafter"/>
</dbReference>
<keyword evidence="1" id="KW-0175">Coiled coil</keyword>
<name>A0AA88LEK9_ARTSF</name>
<dbReference type="GO" id="GO:0000045">
    <property type="term" value="P:autophagosome assembly"/>
    <property type="evidence" value="ECO:0007669"/>
    <property type="project" value="TreeGrafter"/>
</dbReference>
<comment type="caution">
    <text evidence="2">The sequence shown here is derived from an EMBL/GenBank/DDBJ whole genome shotgun (WGS) entry which is preliminary data.</text>
</comment>
<evidence type="ECO:0000313" key="2">
    <source>
        <dbReference type="EMBL" id="KAK2723599.1"/>
    </source>
</evidence>
<dbReference type="GO" id="GO:0035014">
    <property type="term" value="F:phosphatidylinositol 3-kinase regulator activity"/>
    <property type="evidence" value="ECO:0007669"/>
    <property type="project" value="TreeGrafter"/>
</dbReference>
<dbReference type="GO" id="GO:0043495">
    <property type="term" value="F:protein-membrane adaptor activity"/>
    <property type="evidence" value="ECO:0007669"/>
    <property type="project" value="TreeGrafter"/>
</dbReference>
<dbReference type="AlphaFoldDB" id="A0AA88LEK9"/>
<accession>A0AA88LEK9</accession>
<keyword evidence="3" id="KW-1185">Reference proteome</keyword>
<evidence type="ECO:0008006" key="4">
    <source>
        <dbReference type="Google" id="ProtNLM"/>
    </source>
</evidence>
<proteinExistence type="predicted"/>
<organism evidence="2 3">
    <name type="scientific">Artemia franciscana</name>
    <name type="common">Brine shrimp</name>
    <name type="synonym">Artemia sanfranciscana</name>
    <dbReference type="NCBI Taxonomy" id="6661"/>
    <lineage>
        <taxon>Eukaryota</taxon>
        <taxon>Metazoa</taxon>
        <taxon>Ecdysozoa</taxon>
        <taxon>Arthropoda</taxon>
        <taxon>Crustacea</taxon>
        <taxon>Branchiopoda</taxon>
        <taxon>Anostraca</taxon>
        <taxon>Artemiidae</taxon>
        <taxon>Artemia</taxon>
    </lineage>
</organism>
<dbReference type="GO" id="GO:0016240">
    <property type="term" value="P:autophagosome membrane docking"/>
    <property type="evidence" value="ECO:0007669"/>
    <property type="project" value="TreeGrafter"/>
</dbReference>